<dbReference type="EMBL" id="CP013979">
    <property type="protein sequence ID" value="ANJ28697.1"/>
    <property type="molecule type" value="Genomic_DNA"/>
</dbReference>
<dbReference type="PANTHER" id="PTHR33713">
    <property type="entry name" value="ANTITOXIN YAFN-RELATED"/>
    <property type="match status" value="1"/>
</dbReference>
<dbReference type="InterPro" id="IPR006442">
    <property type="entry name" value="Antitoxin_Phd/YefM"/>
</dbReference>
<dbReference type="PANTHER" id="PTHR33713:SF6">
    <property type="entry name" value="ANTITOXIN YEFM"/>
    <property type="match status" value="1"/>
</dbReference>
<accession>A0A191WKE9</accession>
<dbReference type="Pfam" id="PF02604">
    <property type="entry name" value="PhdYeFM_antitox"/>
    <property type="match status" value="1"/>
</dbReference>
<dbReference type="OrthoDB" id="9802003at2"/>
<dbReference type="Gene3D" id="1.10.1220.170">
    <property type="match status" value="1"/>
</dbReference>
<dbReference type="InterPro" id="IPR036165">
    <property type="entry name" value="YefM-like_sf"/>
</dbReference>
<reference evidence="3 4" key="1">
    <citation type="journal article" date="2016" name="Int. J. Syst. Evol. Microbiol.">
        <title>Agromyces aureus sp. nov., isolated from the rhizosphere of Salix caprea L. grown in a heavy-metal-contaminated soil.</title>
        <authorList>
            <person name="Corretto E."/>
            <person name="Antonielli L."/>
            <person name="Sessitsch A."/>
            <person name="Compant S."/>
            <person name="Gorfer M."/>
            <person name="Kuffner M."/>
            <person name="Brader G."/>
        </authorList>
    </citation>
    <scope>NUCLEOTIDE SEQUENCE [LARGE SCALE GENOMIC DNA]</scope>
    <source>
        <strain evidence="3 4">AR33</strain>
    </source>
</reference>
<evidence type="ECO:0000256" key="2">
    <source>
        <dbReference type="RuleBase" id="RU362080"/>
    </source>
</evidence>
<dbReference type="STRING" id="453304.ATC03_03820"/>
<dbReference type="AlphaFoldDB" id="A0A191WKE9"/>
<gene>
    <name evidence="3" type="ORF">ATC03_03820</name>
</gene>
<dbReference type="NCBIfam" id="TIGR01552">
    <property type="entry name" value="phd_fam"/>
    <property type="match status" value="1"/>
</dbReference>
<proteinExistence type="inferred from homology"/>
<dbReference type="Gene3D" id="3.40.1620.10">
    <property type="entry name" value="YefM-like domain"/>
    <property type="match status" value="1"/>
</dbReference>
<evidence type="ECO:0000256" key="1">
    <source>
        <dbReference type="ARBA" id="ARBA00009981"/>
    </source>
</evidence>
<keyword evidence="4" id="KW-1185">Reference proteome</keyword>
<reference evidence="4" key="2">
    <citation type="submission" date="2016-01" db="EMBL/GenBank/DDBJ databases">
        <title>Complete genome sequence of Agromyces aureus AR33T and comparison with related organisms.</title>
        <authorList>
            <person name="Corretto E."/>
            <person name="Antonielli L."/>
            <person name="Sessitsch A."/>
            <person name="Brader G."/>
        </authorList>
    </citation>
    <scope>NUCLEOTIDE SEQUENCE [LARGE SCALE GENOMIC DNA]</scope>
    <source>
        <strain evidence="4">AR33</strain>
    </source>
</reference>
<dbReference type="InterPro" id="IPR051405">
    <property type="entry name" value="phD/YefM_antitoxin"/>
</dbReference>
<dbReference type="Proteomes" id="UP000078437">
    <property type="component" value="Chromosome"/>
</dbReference>
<dbReference type="SUPFAM" id="SSF143120">
    <property type="entry name" value="YefM-like"/>
    <property type="match status" value="1"/>
</dbReference>
<dbReference type="KEGG" id="agy:ATC03_03820"/>
<evidence type="ECO:0000313" key="4">
    <source>
        <dbReference type="Proteomes" id="UP000078437"/>
    </source>
</evidence>
<sequence length="82" mass="9242">MAITTSEARRDLFGLIERVNLDQTEVEITSKRGSAVLMSKDEYDSLVETSYLLRSPENARRLLSAMEQARAGDVVEHELLES</sequence>
<evidence type="ECO:0000313" key="3">
    <source>
        <dbReference type="EMBL" id="ANJ28697.1"/>
    </source>
</evidence>
<protein>
    <recommendedName>
        <fullName evidence="2">Antitoxin</fullName>
    </recommendedName>
</protein>
<dbReference type="RefSeq" id="WP_067881340.1">
    <property type="nucleotide sequence ID" value="NZ_CP013979.1"/>
</dbReference>
<comment type="similarity">
    <text evidence="1 2">Belongs to the phD/YefM antitoxin family.</text>
</comment>
<organism evidence="3 4">
    <name type="scientific">Agromyces aureus</name>
    <dbReference type="NCBI Taxonomy" id="453304"/>
    <lineage>
        <taxon>Bacteria</taxon>
        <taxon>Bacillati</taxon>
        <taxon>Actinomycetota</taxon>
        <taxon>Actinomycetes</taxon>
        <taxon>Micrococcales</taxon>
        <taxon>Microbacteriaceae</taxon>
        <taxon>Agromyces</taxon>
    </lineage>
</organism>
<comment type="function">
    <text evidence="2">Antitoxin component of a type II toxin-antitoxin (TA) system.</text>
</comment>
<name>A0A191WKE9_9MICO</name>